<name>G3H4B4_CRIGR</name>
<evidence type="ECO:0000313" key="3">
    <source>
        <dbReference type="Proteomes" id="UP000001075"/>
    </source>
</evidence>
<dbReference type="STRING" id="10029.G3H4B4"/>
<evidence type="ECO:0000313" key="2">
    <source>
        <dbReference type="EMBL" id="EGV97456.1"/>
    </source>
</evidence>
<dbReference type="eggNOG" id="KOG3780">
    <property type="taxonomic scope" value="Eukaryota"/>
</dbReference>
<proteinExistence type="predicted"/>
<evidence type="ECO:0000256" key="1">
    <source>
        <dbReference type="SAM" id="MobiDB-lite"/>
    </source>
</evidence>
<gene>
    <name evidence="2" type="ORF">I79_005114</name>
</gene>
<dbReference type="AlphaFoldDB" id="G3H4B4"/>
<accession>G3H4B4</accession>
<dbReference type="PaxDb" id="10029-XP_007611111.1"/>
<protein>
    <submittedName>
        <fullName evidence="2">Arrestin domain-containing protein 2</fullName>
    </submittedName>
</protein>
<dbReference type="EMBL" id="JH000137">
    <property type="protein sequence ID" value="EGV97456.1"/>
    <property type="molecule type" value="Genomic_DNA"/>
</dbReference>
<dbReference type="InParanoid" id="G3H4B4"/>
<sequence length="229" mass="24955">MAPHELCSPGPPWYRHKLTWPEVPANRSALWWPVWTGSPWALVAVCCGLVVPCTSPQWAHPSCTAGCSVWTTLSRYLSKPPAPYCSGLGGGHRWGSSLHRHCSPQVCVDIPGSSKLLLELPLVIGTVPLHPLGSRSASVGSRTSFLQNWDPCTGMEPPEAPPEYSEVVRESQLPAASQGPFPLLHDVGVTLAGPYFACLQEFRYRPPPLYSEEDPHPPSEAGRPRCMTC</sequence>
<dbReference type="Proteomes" id="UP000001075">
    <property type="component" value="Unassembled WGS sequence"/>
</dbReference>
<feature type="region of interest" description="Disordered" evidence="1">
    <location>
        <begin position="209"/>
        <end position="229"/>
    </location>
</feature>
<reference evidence="3" key="1">
    <citation type="journal article" date="2011" name="Nat. Biotechnol.">
        <title>The genomic sequence of the Chinese hamster ovary (CHO)-K1 cell line.</title>
        <authorList>
            <person name="Xu X."/>
            <person name="Nagarajan H."/>
            <person name="Lewis N.E."/>
            <person name="Pan S."/>
            <person name="Cai Z."/>
            <person name="Liu X."/>
            <person name="Chen W."/>
            <person name="Xie M."/>
            <person name="Wang W."/>
            <person name="Hammond S."/>
            <person name="Andersen M.R."/>
            <person name="Neff N."/>
            <person name="Passarelli B."/>
            <person name="Koh W."/>
            <person name="Fan H.C."/>
            <person name="Wang J."/>
            <person name="Gui Y."/>
            <person name="Lee K.H."/>
            <person name="Betenbaugh M.J."/>
            <person name="Quake S.R."/>
            <person name="Famili I."/>
            <person name="Palsson B.O."/>
            <person name="Wang J."/>
        </authorList>
    </citation>
    <scope>NUCLEOTIDE SEQUENCE [LARGE SCALE GENOMIC DNA]</scope>
    <source>
        <strain evidence="3">CHO K1 cell line</strain>
    </source>
</reference>
<organism evidence="2 3">
    <name type="scientific">Cricetulus griseus</name>
    <name type="common">Chinese hamster</name>
    <name type="synonym">Cricetulus barabensis griseus</name>
    <dbReference type="NCBI Taxonomy" id="10029"/>
    <lineage>
        <taxon>Eukaryota</taxon>
        <taxon>Metazoa</taxon>
        <taxon>Chordata</taxon>
        <taxon>Craniata</taxon>
        <taxon>Vertebrata</taxon>
        <taxon>Euteleostomi</taxon>
        <taxon>Mammalia</taxon>
        <taxon>Eutheria</taxon>
        <taxon>Euarchontoglires</taxon>
        <taxon>Glires</taxon>
        <taxon>Rodentia</taxon>
        <taxon>Myomorpha</taxon>
        <taxon>Muroidea</taxon>
        <taxon>Cricetidae</taxon>
        <taxon>Cricetinae</taxon>
        <taxon>Cricetulus</taxon>
    </lineage>
</organism>